<sequence length="769" mass="87757">LVTKTASTNHCNRTRKSTGSIYDFLHVHRLSRRCKLYYIYLMEVLGAAASGIALGQLCIGIAKALHLWHSIEDLPSDLQDAIDRLETLNPILQDIIQKLSSYEEEYEESDLKLPAQHVRACAVYAAKAHKAVDEMVRRLQSSLQKTQKQSLQSRTRRKMRLAWAALRRDDLEKLERRLDTAVGMVLMCVGAYDRAIMQASHDRVAEKTAAKIVNEQKILYQRSEERIAQKVSLDISSQLASITKQLQNLNPQGTHDENETEYIVVRSKTTWIGPRLPSYKPTSTGQLATSSYKGRNEWSLSLQLPAWISGAVWEIQVCWSMTGGWQQSLRSFSVRSKHSAIFAVVKKGDVQGMMAMFSKGEASPLDRDENGSTLLYYATDYEQVEVCRTLLDLGLENLIDENGGSAESPLGGLVKSRKSLAPKPDSTHYALVSLFQSRSANIPTLTIERMFEFETECSYADDWLRVFQRNFLPGYHDLPLQDRAEAVRLGAFTTQDVFVYRRLLNHDGMITRDDVRASAKVGFSLVHSAAAALGKRFAHEMQFNPRLGRDEDDGIPMEDDEESEGWRTSMVRLQAWTEGWSHTFTETLRAAEREQLNGVETVIPWDWYRVPVWTGTPLISVLGGALCRISPDLPWRKWDTIFRGVLRQWLRDLRDADVDLLEYGRDETFKVKFTVPEVKGAFDADAIAASRIHVRTSLRMRESWMQMVDDEHSRSDLYWLPVRIVGLDYGSQLEDWRLWWAPEFEVFAAEFWAGINRPRQAMPGSWVDS</sequence>
<accession>A0A162N5C1</accession>
<dbReference type="Gene3D" id="1.25.40.20">
    <property type="entry name" value="Ankyrin repeat-containing domain"/>
    <property type="match status" value="1"/>
</dbReference>
<dbReference type="InterPro" id="IPR036770">
    <property type="entry name" value="Ankyrin_rpt-contain_sf"/>
</dbReference>
<feature type="transmembrane region" description="Helical" evidence="1">
    <location>
        <begin position="37"/>
        <end position="62"/>
    </location>
</feature>
<dbReference type="AlphaFoldDB" id="A0A162N5C1"/>
<dbReference type="Proteomes" id="UP000076584">
    <property type="component" value="Unassembled WGS sequence"/>
</dbReference>
<protein>
    <submittedName>
        <fullName evidence="2">Uncharacterized protein</fullName>
    </submittedName>
</protein>
<organism evidence="2 3">
    <name type="scientific">Colletotrichum incanum</name>
    <name type="common">Soybean anthracnose fungus</name>
    <dbReference type="NCBI Taxonomy" id="1573173"/>
    <lineage>
        <taxon>Eukaryota</taxon>
        <taxon>Fungi</taxon>
        <taxon>Dikarya</taxon>
        <taxon>Ascomycota</taxon>
        <taxon>Pezizomycotina</taxon>
        <taxon>Sordariomycetes</taxon>
        <taxon>Hypocreomycetidae</taxon>
        <taxon>Glomerellales</taxon>
        <taxon>Glomerellaceae</taxon>
        <taxon>Colletotrichum</taxon>
        <taxon>Colletotrichum spaethianum species complex</taxon>
    </lineage>
</organism>
<evidence type="ECO:0000313" key="3">
    <source>
        <dbReference type="Proteomes" id="UP000076584"/>
    </source>
</evidence>
<proteinExistence type="predicted"/>
<keyword evidence="1" id="KW-0812">Transmembrane</keyword>
<keyword evidence="1" id="KW-1133">Transmembrane helix</keyword>
<evidence type="ECO:0000256" key="1">
    <source>
        <dbReference type="SAM" id="Phobius"/>
    </source>
</evidence>
<gene>
    <name evidence="2" type="ORF">CI238_04572</name>
</gene>
<keyword evidence="1" id="KW-0472">Membrane</keyword>
<name>A0A162N5C1_COLIC</name>
<feature type="non-terminal residue" evidence="2">
    <location>
        <position position="1"/>
    </location>
</feature>
<reference evidence="2 3" key="1">
    <citation type="submission" date="2015-06" db="EMBL/GenBank/DDBJ databases">
        <title>Survival trade-offs in plant roots during colonization by closely related pathogenic and mutualistic fungi.</title>
        <authorList>
            <person name="Hacquard S."/>
            <person name="Kracher B."/>
            <person name="Hiruma K."/>
            <person name="Weinman A."/>
            <person name="Muench P."/>
            <person name="Garrido Oter R."/>
            <person name="Ver Loren van Themaat E."/>
            <person name="Dallerey J.-F."/>
            <person name="Damm U."/>
            <person name="Henrissat B."/>
            <person name="Lespinet O."/>
            <person name="Thon M."/>
            <person name="Kemen E."/>
            <person name="McHardy A.C."/>
            <person name="Schulze-Lefert P."/>
            <person name="O'Connell R.J."/>
        </authorList>
    </citation>
    <scope>NUCLEOTIDE SEQUENCE [LARGE SCALE GENOMIC DNA]</scope>
    <source>
        <strain evidence="2 3">MAFF 238704</strain>
    </source>
</reference>
<evidence type="ECO:0000313" key="2">
    <source>
        <dbReference type="EMBL" id="KZL85574.1"/>
    </source>
</evidence>
<comment type="caution">
    <text evidence="2">The sequence shown here is derived from an EMBL/GenBank/DDBJ whole genome shotgun (WGS) entry which is preliminary data.</text>
</comment>
<dbReference type="EMBL" id="LFIW01000610">
    <property type="protein sequence ID" value="KZL85574.1"/>
    <property type="molecule type" value="Genomic_DNA"/>
</dbReference>
<keyword evidence="3" id="KW-1185">Reference proteome</keyword>